<reference evidence="4" key="1">
    <citation type="submission" date="2017-02" db="UniProtKB">
        <authorList>
            <consortium name="WormBaseParasite"/>
        </authorList>
    </citation>
    <scope>IDENTIFICATION</scope>
</reference>
<feature type="region of interest" description="Disordered" evidence="1">
    <location>
        <begin position="132"/>
        <end position="153"/>
    </location>
</feature>
<evidence type="ECO:0000313" key="2">
    <source>
        <dbReference type="EMBL" id="VDM96695.1"/>
    </source>
</evidence>
<gene>
    <name evidence="2" type="ORF">TCLT_LOCUS1323</name>
</gene>
<dbReference type="Proteomes" id="UP000276776">
    <property type="component" value="Unassembled WGS sequence"/>
</dbReference>
<organism evidence="4">
    <name type="scientific">Thelazia callipaeda</name>
    <name type="common">Oriental eyeworm</name>
    <name type="synonym">Parasitic nematode</name>
    <dbReference type="NCBI Taxonomy" id="103827"/>
    <lineage>
        <taxon>Eukaryota</taxon>
        <taxon>Metazoa</taxon>
        <taxon>Ecdysozoa</taxon>
        <taxon>Nematoda</taxon>
        <taxon>Chromadorea</taxon>
        <taxon>Rhabditida</taxon>
        <taxon>Spirurina</taxon>
        <taxon>Spiruromorpha</taxon>
        <taxon>Thelazioidea</taxon>
        <taxon>Thelaziidae</taxon>
        <taxon>Thelazia</taxon>
    </lineage>
</organism>
<feature type="compositionally biased region" description="Basic and acidic residues" evidence="1">
    <location>
        <begin position="93"/>
        <end position="106"/>
    </location>
</feature>
<reference evidence="2 3" key="2">
    <citation type="submission" date="2018-11" db="EMBL/GenBank/DDBJ databases">
        <authorList>
            <consortium name="Pathogen Informatics"/>
        </authorList>
    </citation>
    <scope>NUCLEOTIDE SEQUENCE [LARGE SCALE GENOMIC DNA]</scope>
</reference>
<accession>A0A0N5CME3</accession>
<name>A0A0N5CME3_THECL</name>
<proteinExistence type="predicted"/>
<protein>
    <submittedName>
        <fullName evidence="2 4">Uncharacterized protein</fullName>
    </submittedName>
</protein>
<evidence type="ECO:0000313" key="3">
    <source>
        <dbReference type="Proteomes" id="UP000276776"/>
    </source>
</evidence>
<dbReference type="AlphaFoldDB" id="A0A0N5CME3"/>
<sequence>MGGDFFSVDGIFWTNKEIACIVGVACVISPGLQTRCRCARPKFEDIRYGEVSTYTSENDFIDCSSPLISLRMGHTYGGSNLEPIRQEGNNTDDSQRFNKNNEKSRLSVECPEPHQNLIISQNDTQKIQKQNTDIMSKDNGRNKASNSKYLNPS</sequence>
<evidence type="ECO:0000256" key="1">
    <source>
        <dbReference type="SAM" id="MobiDB-lite"/>
    </source>
</evidence>
<dbReference type="EMBL" id="UYYF01000159">
    <property type="protein sequence ID" value="VDM96695.1"/>
    <property type="molecule type" value="Genomic_DNA"/>
</dbReference>
<evidence type="ECO:0000313" key="4">
    <source>
        <dbReference type="WBParaSite" id="TCLT_0000132201-mRNA-1"/>
    </source>
</evidence>
<feature type="region of interest" description="Disordered" evidence="1">
    <location>
        <begin position="78"/>
        <end position="109"/>
    </location>
</feature>
<keyword evidence="3" id="KW-1185">Reference proteome</keyword>
<dbReference type="WBParaSite" id="TCLT_0000132201-mRNA-1">
    <property type="protein sequence ID" value="TCLT_0000132201-mRNA-1"/>
    <property type="gene ID" value="TCLT_0000132201"/>
</dbReference>
<feature type="compositionally biased region" description="Polar residues" evidence="1">
    <location>
        <begin position="142"/>
        <end position="153"/>
    </location>
</feature>